<dbReference type="InterPro" id="IPR000073">
    <property type="entry name" value="AB_hydrolase_1"/>
</dbReference>
<organism evidence="6 7">
    <name type="scientific">Kibdelosporangium aridum</name>
    <dbReference type="NCBI Taxonomy" id="2030"/>
    <lineage>
        <taxon>Bacteria</taxon>
        <taxon>Bacillati</taxon>
        <taxon>Actinomycetota</taxon>
        <taxon>Actinomycetes</taxon>
        <taxon>Pseudonocardiales</taxon>
        <taxon>Pseudonocardiaceae</taxon>
        <taxon>Kibdelosporangium</taxon>
    </lineage>
</organism>
<dbReference type="Pfam" id="PF00561">
    <property type="entry name" value="Abhydrolase_1"/>
    <property type="match status" value="1"/>
</dbReference>
<dbReference type="PANTHER" id="PTHR43248">
    <property type="entry name" value="2-SUCCINYL-6-HYDROXY-2,4-CYCLOHEXADIENE-1-CARBOXYLATE SYNTHASE"/>
    <property type="match status" value="1"/>
</dbReference>
<dbReference type="AlphaFoldDB" id="A0A1Y5Y673"/>
<evidence type="ECO:0000256" key="1">
    <source>
        <dbReference type="ARBA" id="ARBA00010088"/>
    </source>
</evidence>
<accession>A0A1Y5Y673</accession>
<keyword evidence="3 6" id="KW-0378">Hydrolase</keyword>
<feature type="signal peptide" evidence="4">
    <location>
        <begin position="1"/>
        <end position="24"/>
    </location>
</feature>
<proteinExistence type="inferred from homology"/>
<keyword evidence="7" id="KW-1185">Reference proteome</keyword>
<dbReference type="Proteomes" id="UP000192674">
    <property type="component" value="Unassembled WGS sequence"/>
</dbReference>
<dbReference type="InterPro" id="IPR029058">
    <property type="entry name" value="AB_hydrolase_fold"/>
</dbReference>
<evidence type="ECO:0000259" key="5">
    <source>
        <dbReference type="Pfam" id="PF00561"/>
    </source>
</evidence>
<dbReference type="RefSeq" id="WP_084434109.1">
    <property type="nucleotide sequence ID" value="NZ_FWXV01000014.1"/>
</dbReference>
<evidence type="ECO:0000256" key="4">
    <source>
        <dbReference type="SAM" id="SignalP"/>
    </source>
</evidence>
<gene>
    <name evidence="6" type="ORF">SAMN05661093_09937</name>
</gene>
<dbReference type="EMBL" id="FWXV01000014">
    <property type="protein sequence ID" value="SMD26354.1"/>
    <property type="molecule type" value="Genomic_DNA"/>
</dbReference>
<evidence type="ECO:0000313" key="7">
    <source>
        <dbReference type="Proteomes" id="UP000192674"/>
    </source>
</evidence>
<reference evidence="6 7" key="1">
    <citation type="submission" date="2017-04" db="EMBL/GenBank/DDBJ databases">
        <authorList>
            <person name="Afonso C.L."/>
            <person name="Miller P.J."/>
            <person name="Scott M.A."/>
            <person name="Spackman E."/>
            <person name="Goraichik I."/>
            <person name="Dimitrov K.M."/>
            <person name="Suarez D.L."/>
            <person name="Swayne D.E."/>
        </authorList>
    </citation>
    <scope>NUCLEOTIDE SEQUENCE [LARGE SCALE GENOMIC DNA]</scope>
    <source>
        <strain evidence="6 7">DSM 43828</strain>
    </source>
</reference>
<comment type="similarity">
    <text evidence="1">Belongs to the peptidase S33 family.</text>
</comment>
<feature type="chain" id="PRO_5012486780" evidence="4">
    <location>
        <begin position="25"/>
        <end position="496"/>
    </location>
</feature>
<dbReference type="GO" id="GO:0016787">
    <property type="term" value="F:hydrolase activity"/>
    <property type="evidence" value="ECO:0007669"/>
    <property type="project" value="UniProtKB-KW"/>
</dbReference>
<protein>
    <submittedName>
        <fullName evidence="6">Alpha/beta hydrolase fold</fullName>
    </submittedName>
</protein>
<dbReference type="Gene3D" id="3.40.50.1820">
    <property type="entry name" value="alpha/beta hydrolase"/>
    <property type="match status" value="1"/>
</dbReference>
<dbReference type="SUPFAM" id="SSF53474">
    <property type="entry name" value="alpha/beta-Hydrolases"/>
    <property type="match status" value="1"/>
</dbReference>
<sequence>MRRTAAAIAAVIVASQLGSMPAQAHDEVPASTLVWTDCGERIQCATAQVPLDYSKPHAETIDLAVTRVPATDPARRIGALVLNPGGPGARGVEFAQAAETLFPDLLRRYDIVGFDPRGVARSGKVRCLTQPETQAVHDAAKARPTRADFARTARLARQFGQRCLENTGERLLGHLGAVDVARDMDQLRQALGERKLNFYGLSYGTYLGTVYANMFPNKVGRMVLDGAVDPHLWVNAPLEFDRQQAIVLDKVFNRFFDWCKATPAQCAFGGGDPKRALEELVDKLEAHPQQVTENGRTRVVNGFTVLLEAMALPFSRDLWPAAAARLVRVANGEVSLIGATSANERFTDFDAASAAIECADRRYPSLAAVKANIERTAAEAPLFGRMLGYAPVATMEISNGPVCAQWPVRPKERYTGPFDAAGAPPILVVGATHDPATPYQWAVNLANTLQKSRLLTSDSESHTAFGSTNPCADAHVYGWMADGVLPPVGTICTPTA</sequence>
<keyword evidence="2 4" id="KW-0732">Signal</keyword>
<feature type="domain" description="AB hydrolase-1" evidence="5">
    <location>
        <begin position="79"/>
        <end position="465"/>
    </location>
</feature>
<dbReference type="OrthoDB" id="4006962at2"/>
<evidence type="ECO:0000256" key="3">
    <source>
        <dbReference type="ARBA" id="ARBA00022801"/>
    </source>
</evidence>
<dbReference type="InterPro" id="IPR051601">
    <property type="entry name" value="Serine_prot/Carboxylest_S33"/>
</dbReference>
<dbReference type="PANTHER" id="PTHR43248:SF29">
    <property type="entry name" value="TRIPEPTIDYL AMINOPEPTIDASE"/>
    <property type="match status" value="1"/>
</dbReference>
<name>A0A1Y5Y673_KIBAR</name>
<evidence type="ECO:0000256" key="2">
    <source>
        <dbReference type="ARBA" id="ARBA00022729"/>
    </source>
</evidence>
<evidence type="ECO:0000313" key="6">
    <source>
        <dbReference type="EMBL" id="SMD26354.1"/>
    </source>
</evidence>